<dbReference type="GO" id="GO:0019901">
    <property type="term" value="F:protein kinase binding"/>
    <property type="evidence" value="ECO:0007669"/>
    <property type="project" value="TreeGrafter"/>
</dbReference>
<evidence type="ECO:0000256" key="2">
    <source>
        <dbReference type="SAM" id="Phobius"/>
    </source>
</evidence>
<sequence length="297" mass="32724">MAVIQTVPKPQSPPALWILSFLALILMLCALCTTCHRKGKRRQQSGLKLVDVSLLRQTQLRSLSKSDSRLHELNQGPRNSKAQRPISSDLLYTRWPGGIRADVQMTTVPSVFIHRELPQPPLASDSLALESTYSNVRLAAAPRAPPMTQRGEEQLSISEKLVIAEYACVQRNKTGAEVGPSMTGPNDSIPGERGTLQPGKAAEVEVLYSKISRVGRKPLEPTWNSALCNQLDRNTQILLVETANEQSLSPSTNPSYRTSSPTWGRDTENGPTENFYESISEMEGLGRAQTHKPSEDL</sequence>
<dbReference type="GO" id="GO:0050852">
    <property type="term" value="P:T cell receptor signaling pathway"/>
    <property type="evidence" value="ECO:0007669"/>
    <property type="project" value="InterPro"/>
</dbReference>
<dbReference type="PANTHER" id="PTHR47740">
    <property type="entry name" value="LCK-INTERACTING TRANSMEMBRANE ADAPTER 1, LIME1"/>
    <property type="match status" value="1"/>
</dbReference>
<name>A0A6P5JXH9_PHACI</name>
<feature type="region of interest" description="Disordered" evidence="1">
    <location>
        <begin position="243"/>
        <end position="297"/>
    </location>
</feature>
<dbReference type="GO" id="GO:0050853">
    <property type="term" value="P:B cell receptor signaling pathway"/>
    <property type="evidence" value="ECO:0007669"/>
    <property type="project" value="InterPro"/>
</dbReference>
<proteinExistence type="predicted"/>
<dbReference type="CTD" id="54923"/>
<dbReference type="InParanoid" id="A0A6P5JXH9"/>
<evidence type="ECO:0000313" key="3">
    <source>
        <dbReference type="Proteomes" id="UP000515140"/>
    </source>
</evidence>
<keyword evidence="2" id="KW-0472">Membrane</keyword>
<feature type="compositionally biased region" description="Polar residues" evidence="1">
    <location>
        <begin position="76"/>
        <end position="85"/>
    </location>
</feature>
<dbReference type="RefSeq" id="XP_020837266.1">
    <property type="nucleotide sequence ID" value="XM_020981607.1"/>
</dbReference>
<accession>A0A6P5JXH9</accession>
<dbReference type="FunCoup" id="A0A6P5JXH9">
    <property type="interactions" value="30"/>
</dbReference>
<keyword evidence="2" id="KW-1133">Transmembrane helix</keyword>
<keyword evidence="3" id="KW-1185">Reference proteome</keyword>
<dbReference type="GeneID" id="110205219"/>
<dbReference type="PANTHER" id="PTHR47740:SF1">
    <property type="entry name" value="LCK-INTERACTING TRANSMEMBRANE ADAPTER 1"/>
    <property type="match status" value="1"/>
</dbReference>
<dbReference type="AlphaFoldDB" id="A0A6P5JXH9"/>
<reference evidence="4" key="1">
    <citation type="submission" date="2025-08" db="UniProtKB">
        <authorList>
            <consortium name="RefSeq"/>
        </authorList>
    </citation>
    <scope>IDENTIFICATION</scope>
    <source>
        <tissue evidence="4">Spleen</tissue>
    </source>
</reference>
<dbReference type="InterPro" id="IPR026072">
    <property type="entry name" value="Lime1"/>
</dbReference>
<dbReference type="Proteomes" id="UP000515140">
    <property type="component" value="Unplaced"/>
</dbReference>
<organism evidence="3 4">
    <name type="scientific">Phascolarctos cinereus</name>
    <name type="common">Koala</name>
    <dbReference type="NCBI Taxonomy" id="38626"/>
    <lineage>
        <taxon>Eukaryota</taxon>
        <taxon>Metazoa</taxon>
        <taxon>Chordata</taxon>
        <taxon>Craniata</taxon>
        <taxon>Vertebrata</taxon>
        <taxon>Euteleostomi</taxon>
        <taxon>Mammalia</taxon>
        <taxon>Metatheria</taxon>
        <taxon>Diprotodontia</taxon>
        <taxon>Phascolarctidae</taxon>
        <taxon>Phascolarctos</taxon>
    </lineage>
</organism>
<feature type="region of interest" description="Disordered" evidence="1">
    <location>
        <begin position="66"/>
        <end position="85"/>
    </location>
</feature>
<keyword evidence="2 4" id="KW-0812">Transmembrane</keyword>
<feature type="compositionally biased region" description="Polar residues" evidence="1">
    <location>
        <begin position="243"/>
        <end position="262"/>
    </location>
</feature>
<feature type="transmembrane region" description="Helical" evidence="2">
    <location>
        <begin position="15"/>
        <end position="35"/>
    </location>
</feature>
<dbReference type="Pfam" id="PF15332">
    <property type="entry name" value="LIME1"/>
    <property type="match status" value="1"/>
</dbReference>
<feature type="region of interest" description="Disordered" evidence="1">
    <location>
        <begin position="176"/>
        <end position="196"/>
    </location>
</feature>
<protein>
    <submittedName>
        <fullName evidence="4">Lck-interacting transmembrane adapter 1</fullName>
    </submittedName>
</protein>
<gene>
    <name evidence="4" type="primary">LIME1</name>
</gene>
<evidence type="ECO:0000313" key="4">
    <source>
        <dbReference type="RefSeq" id="XP_020837266.1"/>
    </source>
</evidence>
<evidence type="ECO:0000256" key="1">
    <source>
        <dbReference type="SAM" id="MobiDB-lite"/>
    </source>
</evidence>
<dbReference type="GO" id="GO:0019815">
    <property type="term" value="C:B cell receptor complex"/>
    <property type="evidence" value="ECO:0007669"/>
    <property type="project" value="TreeGrafter"/>
</dbReference>
<dbReference type="KEGG" id="pcw:110205219"/>